<feature type="compositionally biased region" description="Basic and acidic residues" evidence="3">
    <location>
        <begin position="179"/>
        <end position="194"/>
    </location>
</feature>
<feature type="region of interest" description="Disordered" evidence="3">
    <location>
        <begin position="237"/>
        <end position="267"/>
    </location>
</feature>
<dbReference type="GO" id="GO:0005840">
    <property type="term" value="C:ribosome"/>
    <property type="evidence" value="ECO:0007669"/>
    <property type="project" value="UniProtKB-KW"/>
</dbReference>
<comment type="caution">
    <text evidence="4">The sequence shown here is derived from an EMBL/GenBank/DDBJ whole genome shotgun (WGS) entry which is preliminary data.</text>
</comment>
<dbReference type="InterPro" id="IPR014722">
    <property type="entry name" value="Rib_uL2_dom2"/>
</dbReference>
<evidence type="ECO:0000256" key="2">
    <source>
        <dbReference type="ARBA" id="ARBA00023274"/>
    </source>
</evidence>
<accession>A0A427YHI9</accession>
<dbReference type="CDD" id="cd06089">
    <property type="entry name" value="KOW_RPL26"/>
    <property type="match status" value="1"/>
</dbReference>
<sequence>MASSSITTIPKGLHHLEVLHASKFQGRWPSRLPHPSQTFVQPENRIRRWNIRPGDKVRLMVGKAAEKYFDETKGAKGAGRVYLEGVSNKRSATTKPRPDNYDSMSTEERATWDNENTVAPATRPVHYSNVQLCVEDNGPNSVFASRITTTQPWFNKTIRRLEWDRFAAKLSGPSSLTPDPERGIVHIPWPDKKIAPKPSPTDLDTATTSSGAHLSIEPTLTLPELSRLLSESPVEELIPASSGARPPSNQTWSNEYLTRDPSASNPSIDTVMPLYLSEELSPRFSRAKRTKGWNDRRQVLLRERDEAARAAVEAWEASGRDRVLSDVLSQVGLEGVTVRGRTRKEVREAALAEFDEASQGVRAEVRDARAKGRVWQEGSDGEGYWVEGPKGERLARKQGRKQLRKEKLETRLENLELEPEKNVVVPPSARA</sequence>
<dbReference type="OrthoDB" id="359154at2759"/>
<dbReference type="EMBL" id="RSCD01000010">
    <property type="protein sequence ID" value="RSH90548.1"/>
    <property type="molecule type" value="Genomic_DNA"/>
</dbReference>
<feature type="compositionally biased region" description="Basic and acidic residues" evidence="3">
    <location>
        <begin position="96"/>
        <end position="109"/>
    </location>
</feature>
<evidence type="ECO:0000256" key="3">
    <source>
        <dbReference type="SAM" id="MobiDB-lite"/>
    </source>
</evidence>
<evidence type="ECO:0000256" key="1">
    <source>
        <dbReference type="ARBA" id="ARBA00022980"/>
    </source>
</evidence>
<keyword evidence="1" id="KW-0689">Ribosomal protein</keyword>
<keyword evidence="2" id="KW-0687">Ribonucleoprotein</keyword>
<dbReference type="STRING" id="1890683.A0A427YHI9"/>
<name>A0A427YHI9_9TREE</name>
<dbReference type="Proteomes" id="UP000279259">
    <property type="component" value="Unassembled WGS sequence"/>
</dbReference>
<dbReference type="InterPro" id="IPR041988">
    <property type="entry name" value="Ribosomal_uL24_KOW"/>
</dbReference>
<keyword evidence="5" id="KW-1185">Reference proteome</keyword>
<protein>
    <submittedName>
        <fullName evidence="4">Uncharacterized protein</fullName>
    </submittedName>
</protein>
<dbReference type="AlphaFoldDB" id="A0A427YHI9"/>
<proteinExistence type="predicted"/>
<gene>
    <name evidence="4" type="ORF">EHS25_001153</name>
</gene>
<dbReference type="GO" id="GO:1990904">
    <property type="term" value="C:ribonucleoprotein complex"/>
    <property type="evidence" value="ECO:0007669"/>
    <property type="project" value="UniProtKB-KW"/>
</dbReference>
<reference evidence="4 5" key="1">
    <citation type="submission" date="2018-11" db="EMBL/GenBank/DDBJ databases">
        <title>Genome sequence of Saitozyma podzolica DSM 27192.</title>
        <authorList>
            <person name="Aliyu H."/>
            <person name="Gorte O."/>
            <person name="Ochsenreither K."/>
        </authorList>
    </citation>
    <scope>NUCLEOTIDE SEQUENCE [LARGE SCALE GENOMIC DNA]</scope>
    <source>
        <strain evidence="4 5">DSM 27192</strain>
    </source>
</reference>
<evidence type="ECO:0000313" key="5">
    <source>
        <dbReference type="Proteomes" id="UP000279259"/>
    </source>
</evidence>
<organism evidence="4 5">
    <name type="scientific">Saitozyma podzolica</name>
    <dbReference type="NCBI Taxonomy" id="1890683"/>
    <lineage>
        <taxon>Eukaryota</taxon>
        <taxon>Fungi</taxon>
        <taxon>Dikarya</taxon>
        <taxon>Basidiomycota</taxon>
        <taxon>Agaricomycotina</taxon>
        <taxon>Tremellomycetes</taxon>
        <taxon>Tremellales</taxon>
        <taxon>Trimorphomycetaceae</taxon>
        <taxon>Saitozyma</taxon>
    </lineage>
</organism>
<feature type="compositionally biased region" description="Polar residues" evidence="3">
    <location>
        <begin position="247"/>
        <end position="267"/>
    </location>
</feature>
<dbReference type="Gene3D" id="2.30.30.30">
    <property type="match status" value="1"/>
</dbReference>
<evidence type="ECO:0000313" key="4">
    <source>
        <dbReference type="EMBL" id="RSH90548.1"/>
    </source>
</evidence>
<feature type="compositionally biased region" description="Polar residues" evidence="3">
    <location>
        <begin position="202"/>
        <end position="212"/>
    </location>
</feature>
<dbReference type="GO" id="GO:0003723">
    <property type="term" value="F:RNA binding"/>
    <property type="evidence" value="ECO:0007669"/>
    <property type="project" value="InterPro"/>
</dbReference>
<feature type="region of interest" description="Disordered" evidence="3">
    <location>
        <begin position="174"/>
        <end position="217"/>
    </location>
</feature>
<feature type="region of interest" description="Disordered" evidence="3">
    <location>
        <begin position="89"/>
        <end position="109"/>
    </location>
</feature>